<evidence type="ECO:0008006" key="4">
    <source>
        <dbReference type="Google" id="ProtNLM"/>
    </source>
</evidence>
<protein>
    <recommendedName>
        <fullName evidence="4">SelT/SelW/SelH family protein</fullName>
    </recommendedName>
</protein>
<gene>
    <name evidence="2" type="ORF">HQ497_06280</name>
</gene>
<organism evidence="2 3">
    <name type="scientific">SAR86 cluster bacterium</name>
    <dbReference type="NCBI Taxonomy" id="2030880"/>
    <lineage>
        <taxon>Bacteria</taxon>
        <taxon>Pseudomonadati</taxon>
        <taxon>Pseudomonadota</taxon>
        <taxon>Gammaproteobacteria</taxon>
        <taxon>SAR86 cluster</taxon>
    </lineage>
</organism>
<evidence type="ECO:0000256" key="1">
    <source>
        <dbReference type="ARBA" id="ARBA00023284"/>
    </source>
</evidence>
<dbReference type="EMBL" id="JABMOJ010000230">
    <property type="protein sequence ID" value="NQV64955.1"/>
    <property type="molecule type" value="Genomic_DNA"/>
</dbReference>
<sequence>MSAELQAITGADIKLIADGKGIFDIRVDGHLIYSKYQTGRFPKPGEVTALMKPRT</sequence>
<dbReference type="SUPFAM" id="SSF52833">
    <property type="entry name" value="Thioredoxin-like"/>
    <property type="match status" value="1"/>
</dbReference>
<dbReference type="Gene3D" id="3.40.30.10">
    <property type="entry name" value="Glutaredoxin"/>
    <property type="match status" value="1"/>
</dbReference>
<keyword evidence="1" id="KW-0676">Redox-active center</keyword>
<dbReference type="InterPro" id="IPR011893">
    <property type="entry name" value="Selenoprotein_Rdx-typ"/>
</dbReference>
<evidence type="ECO:0000313" key="2">
    <source>
        <dbReference type="EMBL" id="NQV64955.1"/>
    </source>
</evidence>
<dbReference type="Proteomes" id="UP000754644">
    <property type="component" value="Unassembled WGS sequence"/>
</dbReference>
<dbReference type="InterPro" id="IPR036249">
    <property type="entry name" value="Thioredoxin-like_sf"/>
</dbReference>
<comment type="caution">
    <text evidence="2">The sequence shown here is derived from an EMBL/GenBank/DDBJ whole genome shotgun (WGS) entry which is preliminary data.</text>
</comment>
<name>A0A972VVE4_9GAMM</name>
<proteinExistence type="predicted"/>
<evidence type="ECO:0000313" key="3">
    <source>
        <dbReference type="Proteomes" id="UP000754644"/>
    </source>
</evidence>
<reference evidence="2" key="1">
    <citation type="submission" date="2020-05" db="EMBL/GenBank/DDBJ databases">
        <title>Sulfur intermediates as new biogeochemical hubs in an aquatic model microbial ecosystem.</title>
        <authorList>
            <person name="Vigneron A."/>
        </authorList>
    </citation>
    <scope>NUCLEOTIDE SEQUENCE</scope>
    <source>
        <strain evidence="2">Bin.250</strain>
    </source>
</reference>
<dbReference type="Pfam" id="PF10262">
    <property type="entry name" value="Rdx"/>
    <property type="match status" value="1"/>
</dbReference>
<dbReference type="AlphaFoldDB" id="A0A972VVE4"/>
<accession>A0A972VVE4</accession>